<evidence type="ECO:0000313" key="4">
    <source>
        <dbReference type="Proteomes" id="UP000324611"/>
    </source>
</evidence>
<name>A0A5B2VMX9_9BACT</name>
<dbReference type="GO" id="GO:0005975">
    <property type="term" value="P:carbohydrate metabolic process"/>
    <property type="evidence" value="ECO:0007669"/>
    <property type="project" value="InterPro"/>
</dbReference>
<evidence type="ECO:0000313" key="3">
    <source>
        <dbReference type="EMBL" id="KAA2240174.1"/>
    </source>
</evidence>
<dbReference type="GO" id="GO:0005524">
    <property type="term" value="F:ATP binding"/>
    <property type="evidence" value="ECO:0007669"/>
    <property type="project" value="InterPro"/>
</dbReference>
<proteinExistence type="predicted"/>
<accession>A0A5B2VMX9</accession>
<sequence>MEENENLYQVAAMRNDDKSNTDKKIINQHYLVLKKLKNDIKGEVIKCFYIKGLFKWGLCILKEGKRGAYVDKYDRDIRDRILWQRELHSNLTGKLRLPRLLDSFEADNSYYIAIDYINGKSLASKRNEYGAKLWNHFDQHENKAITFLDYLLQLIDLLERLHNEGYIHRDVNTENFLIDKKDKLHIIDLELSYSISKHSPSPPFMLGTFGYMSPEQLACSLPTIKEDVYAVGATIFKVLTGIDPIKIIDPNSNRTEENVRFFISDATLAGNITNCLLTEAEGRPALSTIKKAIEQYKSDIEHVTPSQNPQTNHSISQIQLKETIQDAIRAISSPLMADEYIWFSESALTDGQNSEGRLDKGYYLLFSRGMAGILYLLSVARKTGANIDSSQPYIYKGIELLEQGIINDTIDLLPGLHFGSAGISSSISISIQQGILSPEKKFSNWIETWLTRSNDQLNFAHGIAGQGMAYWLCHDHIDPGLMKSHLKNYVDLLLGTQEKDGSWIRLNSQNKKEKIPGFANGVGGIIYFLLEYAQRYDNDTALHGAIKGLNWLMRQSSSNQGVLSWNTRTDREISRWWCEGPPGIALVFLKAYSILKEKTYASFARGALYNYDEKVVANNLSQCHGISGLGEIYLEAFRTLGDRQWNERAGWIVKVIMQLKQVDPHYGTYWLVQKAKSPVPDFMVGCSGVVHFLLRYCNQDEIKFPLFS</sequence>
<feature type="domain" description="Protein kinase" evidence="2">
    <location>
        <begin position="30"/>
        <end position="297"/>
    </location>
</feature>
<keyword evidence="1" id="KW-0479">Metal-binding</keyword>
<keyword evidence="3" id="KW-0808">Transferase</keyword>
<dbReference type="Gene3D" id="1.50.10.10">
    <property type="match status" value="1"/>
</dbReference>
<gene>
    <name evidence="3" type="ORF">F0L74_28825</name>
</gene>
<dbReference type="Pfam" id="PF00069">
    <property type="entry name" value="Pkinase"/>
    <property type="match status" value="1"/>
</dbReference>
<dbReference type="PROSITE" id="PS50011">
    <property type="entry name" value="PROTEIN_KINASE_DOM"/>
    <property type="match status" value="1"/>
</dbReference>
<feature type="binding site" evidence="1">
    <location>
        <position position="578"/>
    </location>
    <ligand>
        <name>Zn(2+)</name>
        <dbReference type="ChEBI" id="CHEBI:29105"/>
    </ligand>
</feature>
<protein>
    <submittedName>
        <fullName evidence="3">Protein kinase</fullName>
    </submittedName>
</protein>
<dbReference type="EMBL" id="VUOC01000004">
    <property type="protein sequence ID" value="KAA2240174.1"/>
    <property type="molecule type" value="Genomic_DNA"/>
</dbReference>
<dbReference type="InterPro" id="IPR011009">
    <property type="entry name" value="Kinase-like_dom_sf"/>
</dbReference>
<evidence type="ECO:0000256" key="1">
    <source>
        <dbReference type="PIRSR" id="PIRSR607822-1"/>
    </source>
</evidence>
<feature type="binding site" evidence="1">
    <location>
        <position position="624"/>
    </location>
    <ligand>
        <name>Zn(2+)</name>
        <dbReference type="ChEBI" id="CHEBI:29105"/>
    </ligand>
</feature>
<keyword evidence="4" id="KW-1185">Reference proteome</keyword>
<dbReference type="InterPro" id="IPR000719">
    <property type="entry name" value="Prot_kinase_dom"/>
</dbReference>
<dbReference type="Proteomes" id="UP000324611">
    <property type="component" value="Unassembled WGS sequence"/>
</dbReference>
<dbReference type="InterPro" id="IPR012341">
    <property type="entry name" value="6hp_glycosidase-like_sf"/>
</dbReference>
<dbReference type="Gene3D" id="1.10.510.10">
    <property type="entry name" value="Transferase(Phosphotransferase) domain 1"/>
    <property type="match status" value="1"/>
</dbReference>
<dbReference type="SMART" id="SM00220">
    <property type="entry name" value="S_TKc"/>
    <property type="match status" value="1"/>
</dbReference>
<dbReference type="RefSeq" id="WP_149841352.1">
    <property type="nucleotide sequence ID" value="NZ_VUOC01000004.1"/>
</dbReference>
<reference evidence="3 4" key="2">
    <citation type="submission" date="2019-09" db="EMBL/GenBank/DDBJ databases">
        <authorList>
            <person name="Jin C."/>
        </authorList>
    </citation>
    <scope>NUCLEOTIDE SEQUENCE [LARGE SCALE GENOMIC DNA]</scope>
    <source>
        <strain evidence="3 4">BN140078</strain>
    </source>
</reference>
<keyword evidence="1" id="KW-0862">Zinc</keyword>
<organism evidence="3 4">
    <name type="scientific">Chitinophaga agrisoli</name>
    <dbReference type="NCBI Taxonomy" id="2607653"/>
    <lineage>
        <taxon>Bacteria</taxon>
        <taxon>Pseudomonadati</taxon>
        <taxon>Bacteroidota</taxon>
        <taxon>Chitinophagia</taxon>
        <taxon>Chitinophagales</taxon>
        <taxon>Chitinophagaceae</taxon>
        <taxon>Chitinophaga</taxon>
    </lineage>
</organism>
<dbReference type="PRINTS" id="PR01950">
    <property type="entry name" value="LANCSUPER"/>
</dbReference>
<dbReference type="GO" id="GO:0046872">
    <property type="term" value="F:metal ion binding"/>
    <property type="evidence" value="ECO:0007669"/>
    <property type="project" value="UniProtKB-KW"/>
</dbReference>
<feature type="binding site" evidence="1">
    <location>
        <position position="623"/>
    </location>
    <ligand>
        <name>Zn(2+)</name>
        <dbReference type="ChEBI" id="CHEBI:29105"/>
    </ligand>
</feature>
<dbReference type="InterPro" id="IPR007822">
    <property type="entry name" value="LANC-like"/>
</dbReference>
<keyword evidence="3" id="KW-0418">Kinase</keyword>
<evidence type="ECO:0000259" key="2">
    <source>
        <dbReference type="PROSITE" id="PS50011"/>
    </source>
</evidence>
<dbReference type="PANTHER" id="PTHR44167:SF30">
    <property type="entry name" value="PHOSPHORYLASE KINASE"/>
    <property type="match status" value="1"/>
</dbReference>
<dbReference type="SUPFAM" id="SSF158745">
    <property type="entry name" value="LanC-like"/>
    <property type="match status" value="1"/>
</dbReference>
<dbReference type="AlphaFoldDB" id="A0A5B2VMX9"/>
<dbReference type="GO" id="GO:0004674">
    <property type="term" value="F:protein serine/threonine kinase activity"/>
    <property type="evidence" value="ECO:0007669"/>
    <property type="project" value="TreeGrafter"/>
</dbReference>
<dbReference type="Pfam" id="PF05147">
    <property type="entry name" value="LANC_like"/>
    <property type="match status" value="1"/>
</dbReference>
<reference evidence="3 4" key="1">
    <citation type="submission" date="2019-09" db="EMBL/GenBank/DDBJ databases">
        <title>Chitinophaga ginsengihumi sp. nov., isolated from soil of ginseng rhizosphere.</title>
        <authorList>
            <person name="Lee J."/>
        </authorList>
    </citation>
    <scope>NUCLEOTIDE SEQUENCE [LARGE SCALE GENOMIC DNA]</scope>
    <source>
        <strain evidence="3 4">BN140078</strain>
    </source>
</reference>
<dbReference type="PANTHER" id="PTHR44167">
    <property type="entry name" value="OVARIAN-SPECIFIC SERINE/THREONINE-PROTEIN KINASE LOK-RELATED"/>
    <property type="match status" value="1"/>
</dbReference>
<comment type="caution">
    <text evidence="3">The sequence shown here is derived from an EMBL/GenBank/DDBJ whole genome shotgun (WGS) entry which is preliminary data.</text>
</comment>
<dbReference type="SUPFAM" id="SSF56112">
    <property type="entry name" value="Protein kinase-like (PK-like)"/>
    <property type="match status" value="1"/>
</dbReference>
<dbReference type="GO" id="GO:0031179">
    <property type="term" value="P:peptide modification"/>
    <property type="evidence" value="ECO:0007669"/>
    <property type="project" value="InterPro"/>
</dbReference>
<dbReference type="SMART" id="SM01260">
    <property type="entry name" value="LANC_like"/>
    <property type="match status" value="1"/>
</dbReference>